<evidence type="ECO:0000313" key="13">
    <source>
        <dbReference type="Proteomes" id="UP001374579"/>
    </source>
</evidence>
<feature type="domain" description="Macro" evidence="11">
    <location>
        <begin position="1269"/>
        <end position="1440"/>
    </location>
</feature>
<dbReference type="InterPro" id="IPR012677">
    <property type="entry name" value="Nucleotide-bd_a/b_plait_sf"/>
</dbReference>
<dbReference type="SUPFAM" id="SSF117839">
    <property type="entry name" value="WWE domain"/>
    <property type="match status" value="1"/>
</dbReference>
<evidence type="ECO:0000256" key="7">
    <source>
        <dbReference type="SAM" id="Coils"/>
    </source>
</evidence>
<dbReference type="Gene3D" id="3.40.220.10">
    <property type="entry name" value="Leucine Aminopeptidase, subunit E, domain 1"/>
    <property type="match status" value="3"/>
</dbReference>
<feature type="domain" description="Macro" evidence="11">
    <location>
        <begin position="861"/>
        <end position="1045"/>
    </location>
</feature>
<dbReference type="Pfam" id="PF02825">
    <property type="entry name" value="WWE"/>
    <property type="match status" value="1"/>
</dbReference>
<comment type="subcellular location">
    <subcellularLocation>
        <location evidence="1">Nucleus</location>
    </subcellularLocation>
</comment>
<dbReference type="PROSITE" id="PS51059">
    <property type="entry name" value="PARP_CATALYTIC"/>
    <property type="match status" value="1"/>
</dbReference>
<evidence type="ECO:0000256" key="1">
    <source>
        <dbReference type="ARBA" id="ARBA00004123"/>
    </source>
</evidence>
<evidence type="ECO:0000256" key="5">
    <source>
        <dbReference type="ARBA" id="ARBA00023242"/>
    </source>
</evidence>
<dbReference type="GO" id="GO:0003714">
    <property type="term" value="F:transcription corepressor activity"/>
    <property type="evidence" value="ECO:0007669"/>
    <property type="project" value="TreeGrafter"/>
</dbReference>
<keyword evidence="13" id="KW-1185">Reference proteome</keyword>
<dbReference type="FunFam" id="3.90.228.10:FF:000008">
    <property type="entry name" value="Poly [ADP-ribose] polymerase"/>
    <property type="match status" value="1"/>
</dbReference>
<dbReference type="PROSITE" id="PS51154">
    <property type="entry name" value="MACRO"/>
    <property type="match status" value="3"/>
</dbReference>
<dbReference type="InterPro" id="IPR043472">
    <property type="entry name" value="Macro_dom-like"/>
</dbReference>
<sequence>MKRMPHEQEHQHENDPHRTDHRPPEVTFDTLLPESEGPPRTVEVIPTTQLLDELVYKLYFEKPDVGGPVETVVVDKENETVWVTFVSAEDAEAVCCRQHKIEDNGMTVKLLLPPKPTPDYPNKLLFRNVPNDVSKDHLTTFLENITGCEPEDILYGDDEGVVLATFDSEPDFDKVQDKCNKKKLKGKQLSAEKVPVSNCVLVENVARGTKDETIQWFFENTKRSGGAPVHTVQRIPPGDRCLVYFHDYQALDSILTRKLVLDDQELETRTFLDCLGPSGGTDDPASFRMPDDVVVEDEAKSIFLTEKSAYFQQLIQHLLQAHASVSIVSKNIVIECKLTPSVRNARLLARTWTDNVRRAVSDFLSRLHVEIIQVAAQLTWPLLEKTIGGRLNELECPDILVLMEASTQSVTVVGSQNKVHTVAEKLRDIVRDVDAHTQRQKDEVEEAVSLKAYRAELLQAASFSDEMATEYPNLKVTISDGKAIFRGVSHEVKNAQVKMYAYLQNEESVRCPELSTGTIKVLKRNQHTQDYILGQFKAKGVTAVMEVEENEVVVFALTKADADRAARIVKDSVVTRVVQLSPESTTLLQTRDFGQILAGLRESHPGLDVTPADDRTQIVITTTDDVIDDVTLQVEGFISKNTIYEIELRLSPTRHKFVSSAWKQKLDLIFTSLRDEKVEVTADEDDPKFIASGTQPGLTLLTERFKELEEKIMVQEETIESEERLKFLNSDKRDKDLRKLELVHRCAVGFEWETTGVRVFQNARSTLTLSSEKGDASVAQETEDSDTMEANSAPLQESATMETAKPELAQSAKPESVHSIQPKRAQTAEPALAQPSKPGQPSRTPPPRPPAPAPRRSASMSSTRGTNRPVQLAVSVVPGEIAKQKVDVIVNSTSKDLDLKSGAVSSSILQAAGSGLQDDCRTQHPQGVRPGHIAATGGYRLSCQQLYHVTLPKWSGQQSKQILHQTVINCLTKCNQSGFKSIAIPALGTGNLSYPRNEVAQTMIEAVMQFQQISPFSGLRDVRLIVYHKDVQSLQAFQQAHRQQLTGVTQTSSPGPSRQMTMNVVSGEISRQQVDVIVNSTSTDLDLSNGAVSSSILQAAGSGLQDECRTQHPQGVRPGHIAVTGGHALPCRKLYHISLPHWAGQQSKQALHATIVECLTKCNQSGFTSIAIPALGTGNLSYPRNEVAQTMMEAIRQFQQTNPFSVLREVKIVVYHKDAQTMTEFQKVQWFIPRRPSLSPSAKQMKGKRHRRTFSEPGHSKKVPANVSATEDWECDLMGVRVTVKKGDISEEDVHAIVSLTNKKLDLSKDAVSRSLRSKCGMQLEEELKTKREDICNKGTTVTSGPNLKSSMILHVDGKKFSGNWSSGIRAVLEEAESYRAKSVAIPNLGTSTSKLASDLFKAVTKFCRTEDAHHIEEVRVVLTDSLHVPEFRRVFQNEMIKPRKEKRTSAIGKRMFQAVKNAVRWRHSGSAVQNKSKASAAYRPGTIQKGAKLYIYAESEGAVQEFLKAFDDHVKDTVTKMVYTDPALKSLNNDEMRQIRDIAEEADVRMEVWREVGRYELQGVVDVLPRVQKDVSEFLRAAEHQRRERENESLIAGMVQWSFLERTKTETKRMEYGPKENKIIETAYVQGQKTAEIVDTEGAVYVIDFDRMVEYPRDCPSEEESVEVIRKSRETESSGIQLPDTWTPHDSDEPVMLVNLKPSDVEYQRVKQDIMATIGNSSINIVSVDRIQNVMLYQQYQAKKTHMDKQNGPGFPNERTLWHGTSPDAIHNINNHGFNRSYCGKNATAYGKGVYFATKSSYSTDCRYSPPDSSGRRFLYQCQVLVGHPTLGSSDMRFLPPRSDHVVCDSATNNLQSPDMYVIFNDTQAYPQYLITFT</sequence>
<dbReference type="SUPFAM" id="SSF52949">
    <property type="entry name" value="Macro domain-like"/>
    <property type="match status" value="3"/>
</dbReference>
<reference evidence="12 13" key="1">
    <citation type="submission" date="2024-02" db="EMBL/GenBank/DDBJ databases">
        <title>Chromosome-scale genome assembly of the rough periwinkle Littorina saxatilis.</title>
        <authorList>
            <person name="De Jode A."/>
            <person name="Faria R."/>
            <person name="Formenti G."/>
            <person name="Sims Y."/>
            <person name="Smith T.P."/>
            <person name="Tracey A."/>
            <person name="Wood J.M.D."/>
            <person name="Zagrodzka Z.B."/>
            <person name="Johannesson K."/>
            <person name="Butlin R.K."/>
            <person name="Leder E.H."/>
        </authorList>
    </citation>
    <scope>NUCLEOTIDE SEQUENCE [LARGE SCALE GENOMIC DNA]</scope>
    <source>
        <strain evidence="12">Snail1</strain>
        <tissue evidence="12">Muscle</tissue>
    </source>
</reference>
<dbReference type="EC" id="2.4.2.-" evidence="6"/>
<dbReference type="InterPro" id="IPR037197">
    <property type="entry name" value="WWE_dom_sf"/>
</dbReference>
<feature type="domain" description="WWE" evidence="9">
    <location>
        <begin position="1588"/>
        <end position="1671"/>
    </location>
</feature>
<dbReference type="Pfam" id="PF00644">
    <property type="entry name" value="PARP"/>
    <property type="match status" value="1"/>
</dbReference>
<comment type="caution">
    <text evidence="12">The sequence shown here is derived from an EMBL/GenBank/DDBJ whole genome shotgun (WGS) entry which is preliminary data.</text>
</comment>
<dbReference type="CDD" id="cd01439">
    <property type="entry name" value="TCCD_inducible_PARP_like"/>
    <property type="match status" value="1"/>
</dbReference>
<keyword evidence="5" id="KW-0539">Nucleus</keyword>
<feature type="compositionally biased region" description="Basic and acidic residues" evidence="8">
    <location>
        <begin position="1"/>
        <end position="24"/>
    </location>
</feature>
<keyword evidence="2 6" id="KW-0328">Glycosyltransferase</keyword>
<evidence type="ECO:0000313" key="12">
    <source>
        <dbReference type="EMBL" id="KAK7090719.1"/>
    </source>
</evidence>
<feature type="region of interest" description="Disordered" evidence="8">
    <location>
        <begin position="1"/>
        <end position="41"/>
    </location>
</feature>
<evidence type="ECO:0000259" key="9">
    <source>
        <dbReference type="PROSITE" id="PS50918"/>
    </source>
</evidence>
<dbReference type="GO" id="GO:0005634">
    <property type="term" value="C:nucleus"/>
    <property type="evidence" value="ECO:0007669"/>
    <property type="project" value="UniProtKB-SubCell"/>
</dbReference>
<dbReference type="GO" id="GO:0003676">
    <property type="term" value="F:nucleic acid binding"/>
    <property type="evidence" value="ECO:0007669"/>
    <property type="project" value="InterPro"/>
</dbReference>
<dbReference type="InterPro" id="IPR052056">
    <property type="entry name" value="Mono-ARTD/PARP"/>
</dbReference>
<dbReference type="PANTHER" id="PTHR14453:SF67">
    <property type="entry name" value="POLY [ADP-RIBOSE] POLYMERASE"/>
    <property type="match status" value="1"/>
</dbReference>
<dbReference type="Gene3D" id="3.30.70.330">
    <property type="match status" value="2"/>
</dbReference>
<accession>A0AAN9APN3</accession>
<evidence type="ECO:0000256" key="3">
    <source>
        <dbReference type="ARBA" id="ARBA00022679"/>
    </source>
</evidence>
<keyword evidence="7" id="KW-0175">Coiled coil</keyword>
<feature type="compositionally biased region" description="Pro residues" evidence="8">
    <location>
        <begin position="843"/>
        <end position="853"/>
    </location>
</feature>
<keyword evidence="4 6" id="KW-0520">NAD</keyword>
<feature type="domain" description="PARP catalytic" evidence="10">
    <location>
        <begin position="1683"/>
        <end position="1879"/>
    </location>
</feature>
<name>A0AAN9APN3_9CAEN</name>
<feature type="domain" description="Macro" evidence="11">
    <location>
        <begin position="1049"/>
        <end position="1231"/>
    </location>
</feature>
<dbReference type="Pfam" id="PF23085">
    <property type="entry name" value="RRM_PARP14_3"/>
    <property type="match status" value="2"/>
</dbReference>
<dbReference type="GO" id="GO:0010629">
    <property type="term" value="P:negative regulation of gene expression"/>
    <property type="evidence" value="ECO:0007669"/>
    <property type="project" value="TreeGrafter"/>
</dbReference>
<dbReference type="InterPro" id="IPR002589">
    <property type="entry name" value="Macro_dom"/>
</dbReference>
<dbReference type="InterPro" id="IPR004170">
    <property type="entry name" value="WWE_dom"/>
</dbReference>
<evidence type="ECO:0000256" key="6">
    <source>
        <dbReference type="RuleBase" id="RU362114"/>
    </source>
</evidence>
<dbReference type="InterPro" id="IPR012317">
    <property type="entry name" value="Poly(ADP-ribose)pol_cat_dom"/>
</dbReference>
<dbReference type="SUPFAM" id="SSF56399">
    <property type="entry name" value="ADP-ribosylation"/>
    <property type="match status" value="1"/>
</dbReference>
<feature type="region of interest" description="Disordered" evidence="8">
    <location>
        <begin position="770"/>
        <end position="870"/>
    </location>
</feature>
<dbReference type="SMART" id="SM00506">
    <property type="entry name" value="A1pp"/>
    <property type="match status" value="3"/>
</dbReference>
<evidence type="ECO:0000256" key="8">
    <source>
        <dbReference type="SAM" id="MobiDB-lite"/>
    </source>
</evidence>
<dbReference type="PANTHER" id="PTHR14453">
    <property type="entry name" value="PARP/ZINC FINGER CCCH TYPE DOMAIN CONTAINING PROTEIN"/>
    <property type="match status" value="1"/>
</dbReference>
<dbReference type="Gene3D" id="3.90.228.10">
    <property type="match status" value="1"/>
</dbReference>
<proteinExistence type="predicted"/>
<feature type="compositionally biased region" description="Low complexity" evidence="8">
    <location>
        <begin position="854"/>
        <end position="864"/>
    </location>
</feature>
<gene>
    <name evidence="12" type="ORF">V1264_010481</name>
</gene>
<dbReference type="GO" id="GO:0005737">
    <property type="term" value="C:cytoplasm"/>
    <property type="evidence" value="ECO:0007669"/>
    <property type="project" value="TreeGrafter"/>
</dbReference>
<protein>
    <recommendedName>
        <fullName evidence="6">Poly [ADP-ribose] polymerase</fullName>
        <shortName evidence="6">PARP</shortName>
        <ecNumber evidence="6">2.4.2.-</ecNumber>
    </recommendedName>
</protein>
<dbReference type="PROSITE" id="PS50918">
    <property type="entry name" value="WWE"/>
    <property type="match status" value="1"/>
</dbReference>
<dbReference type="Pfam" id="PF01661">
    <property type="entry name" value="Macro"/>
    <property type="match status" value="3"/>
</dbReference>
<evidence type="ECO:0000256" key="2">
    <source>
        <dbReference type="ARBA" id="ARBA00022676"/>
    </source>
</evidence>
<feature type="compositionally biased region" description="Polar residues" evidence="8">
    <location>
        <begin position="788"/>
        <end position="801"/>
    </location>
</feature>
<dbReference type="Proteomes" id="UP001374579">
    <property type="component" value="Unassembled WGS sequence"/>
</dbReference>
<evidence type="ECO:0000259" key="10">
    <source>
        <dbReference type="PROSITE" id="PS51059"/>
    </source>
</evidence>
<evidence type="ECO:0000259" key="11">
    <source>
        <dbReference type="PROSITE" id="PS51154"/>
    </source>
</evidence>
<feature type="region of interest" description="Disordered" evidence="8">
    <location>
        <begin position="1239"/>
        <end position="1266"/>
    </location>
</feature>
<dbReference type="CDD" id="cd02903">
    <property type="entry name" value="Macro_BAL-like"/>
    <property type="match status" value="1"/>
</dbReference>
<organism evidence="12 13">
    <name type="scientific">Littorina saxatilis</name>
    <dbReference type="NCBI Taxonomy" id="31220"/>
    <lineage>
        <taxon>Eukaryota</taxon>
        <taxon>Metazoa</taxon>
        <taxon>Spiralia</taxon>
        <taxon>Lophotrochozoa</taxon>
        <taxon>Mollusca</taxon>
        <taxon>Gastropoda</taxon>
        <taxon>Caenogastropoda</taxon>
        <taxon>Littorinimorpha</taxon>
        <taxon>Littorinoidea</taxon>
        <taxon>Littorinidae</taxon>
        <taxon>Littorina</taxon>
    </lineage>
</organism>
<dbReference type="GO" id="GO:0003950">
    <property type="term" value="F:NAD+ poly-ADP-ribosyltransferase activity"/>
    <property type="evidence" value="ECO:0007669"/>
    <property type="project" value="UniProtKB-UniRule"/>
</dbReference>
<keyword evidence="3 6" id="KW-0808">Transferase</keyword>
<evidence type="ECO:0000256" key="4">
    <source>
        <dbReference type="ARBA" id="ARBA00023027"/>
    </source>
</evidence>
<feature type="coiled-coil region" evidence="7">
    <location>
        <begin position="698"/>
        <end position="725"/>
    </location>
</feature>
<dbReference type="InterPro" id="IPR035979">
    <property type="entry name" value="RBD_domain_sf"/>
</dbReference>
<dbReference type="Gene3D" id="3.30.720.50">
    <property type="match status" value="1"/>
</dbReference>
<dbReference type="EMBL" id="JBAMIC010000024">
    <property type="protein sequence ID" value="KAK7090719.1"/>
    <property type="molecule type" value="Genomic_DNA"/>
</dbReference>
<dbReference type="SUPFAM" id="SSF54928">
    <property type="entry name" value="RNA-binding domain, RBD"/>
    <property type="match status" value="1"/>
</dbReference>